<dbReference type="EMBL" id="JBEFKJ010000029">
    <property type="protein sequence ID" value="KAL2038843.1"/>
    <property type="molecule type" value="Genomic_DNA"/>
</dbReference>
<accession>A0ABR4A672</accession>
<name>A0ABR4A672_9LECA</name>
<reference evidence="2 3" key="1">
    <citation type="submission" date="2024-09" db="EMBL/GenBank/DDBJ databases">
        <title>Rethinking Asexuality: The Enigmatic Case of Functional Sexual Genes in Lepraria (Stereocaulaceae).</title>
        <authorList>
            <person name="Doellman M."/>
            <person name="Sun Y."/>
            <person name="Barcenas-Pena A."/>
            <person name="Lumbsch H.T."/>
            <person name="Grewe F."/>
        </authorList>
    </citation>
    <scope>NUCLEOTIDE SEQUENCE [LARGE SCALE GENOMIC DNA]</scope>
    <source>
        <strain evidence="2 3">Mercado 3170</strain>
    </source>
</reference>
<keyword evidence="3" id="KW-1185">Reference proteome</keyword>
<proteinExistence type="predicted"/>
<evidence type="ECO:0000313" key="2">
    <source>
        <dbReference type="EMBL" id="KAL2038843.1"/>
    </source>
</evidence>
<evidence type="ECO:0000256" key="1">
    <source>
        <dbReference type="SAM" id="MobiDB-lite"/>
    </source>
</evidence>
<gene>
    <name evidence="2" type="ORF">N7G274_008365</name>
</gene>
<sequence>MPIGMGTFDPPTRWQSSQPYLQVQDAVVDDEWRLRVIHRTSNNKAIKDNIDEGNGGARHKAKLPSKEPQFWSESTTNLTRPSQVGWSDWSSELGFAVTGI</sequence>
<evidence type="ECO:0000313" key="3">
    <source>
        <dbReference type="Proteomes" id="UP001590950"/>
    </source>
</evidence>
<feature type="region of interest" description="Disordered" evidence="1">
    <location>
        <begin position="46"/>
        <end position="83"/>
    </location>
</feature>
<dbReference type="Proteomes" id="UP001590950">
    <property type="component" value="Unassembled WGS sequence"/>
</dbReference>
<organism evidence="2 3">
    <name type="scientific">Stereocaulon virgatum</name>
    <dbReference type="NCBI Taxonomy" id="373712"/>
    <lineage>
        <taxon>Eukaryota</taxon>
        <taxon>Fungi</taxon>
        <taxon>Dikarya</taxon>
        <taxon>Ascomycota</taxon>
        <taxon>Pezizomycotina</taxon>
        <taxon>Lecanoromycetes</taxon>
        <taxon>OSLEUM clade</taxon>
        <taxon>Lecanoromycetidae</taxon>
        <taxon>Lecanorales</taxon>
        <taxon>Lecanorineae</taxon>
        <taxon>Stereocaulaceae</taxon>
        <taxon>Stereocaulon</taxon>
    </lineage>
</organism>
<protein>
    <submittedName>
        <fullName evidence="2">Uncharacterized protein</fullName>
    </submittedName>
</protein>
<feature type="compositionally biased region" description="Polar residues" evidence="1">
    <location>
        <begin position="71"/>
        <end position="83"/>
    </location>
</feature>
<comment type="caution">
    <text evidence="2">The sequence shown here is derived from an EMBL/GenBank/DDBJ whole genome shotgun (WGS) entry which is preliminary data.</text>
</comment>